<protein>
    <submittedName>
        <fullName evidence="1">Uncharacterized protein</fullName>
    </submittedName>
</protein>
<reference evidence="1 2" key="1">
    <citation type="submission" date="2018-11" db="EMBL/GenBank/DDBJ databases">
        <title>Genome sequence of Saitozyma podzolica DSM 27192.</title>
        <authorList>
            <person name="Aliyu H."/>
            <person name="Gorte O."/>
            <person name="Ochsenreither K."/>
        </authorList>
    </citation>
    <scope>NUCLEOTIDE SEQUENCE [LARGE SCALE GENOMIC DNA]</scope>
    <source>
        <strain evidence="1 2">DSM 27192</strain>
    </source>
</reference>
<dbReference type="Proteomes" id="UP000279259">
    <property type="component" value="Unassembled WGS sequence"/>
</dbReference>
<evidence type="ECO:0000313" key="2">
    <source>
        <dbReference type="Proteomes" id="UP000279259"/>
    </source>
</evidence>
<organism evidence="1 2">
    <name type="scientific">Saitozyma podzolica</name>
    <dbReference type="NCBI Taxonomy" id="1890683"/>
    <lineage>
        <taxon>Eukaryota</taxon>
        <taxon>Fungi</taxon>
        <taxon>Dikarya</taxon>
        <taxon>Basidiomycota</taxon>
        <taxon>Agaricomycotina</taxon>
        <taxon>Tremellomycetes</taxon>
        <taxon>Tremellales</taxon>
        <taxon>Trimorphomycetaceae</taxon>
        <taxon>Saitozyma</taxon>
    </lineage>
</organism>
<accession>A0A427YT47</accession>
<keyword evidence="2" id="KW-1185">Reference proteome</keyword>
<proteinExistence type="predicted"/>
<name>A0A427YT47_9TREE</name>
<gene>
    <name evidence="1" type="ORF">EHS25_004052</name>
</gene>
<evidence type="ECO:0000313" key="1">
    <source>
        <dbReference type="EMBL" id="RSH94249.1"/>
    </source>
</evidence>
<comment type="caution">
    <text evidence="1">The sequence shown here is derived from an EMBL/GenBank/DDBJ whole genome shotgun (WGS) entry which is preliminary data.</text>
</comment>
<dbReference type="EMBL" id="RSCD01000002">
    <property type="protein sequence ID" value="RSH94249.1"/>
    <property type="molecule type" value="Genomic_DNA"/>
</dbReference>
<sequence>MTDLWSRNFSYLLEHASCFPTPEGIAETATLYRVGPRICQVLPGTLINILQFDDHIFRDVYQEISISSNKLLKLRTKQLVSSTAFRLKDSALKCRVSELPRIVARGAVSGPFMALDELIRPSSQLQGAEGRLAVLQARMAARFKAVIDKTEDEELE</sequence>
<dbReference type="AlphaFoldDB" id="A0A427YT47"/>
<dbReference type="OrthoDB" id="10415856at2759"/>